<name>A0A1H3G6Y7_9GAMM</name>
<dbReference type="OrthoDB" id="9800554at2"/>
<dbReference type="InterPro" id="IPR008792">
    <property type="entry name" value="PQQD"/>
</dbReference>
<dbReference type="Proteomes" id="UP000198500">
    <property type="component" value="Unassembled WGS sequence"/>
</dbReference>
<dbReference type="EMBL" id="FNNI01000009">
    <property type="protein sequence ID" value="SDX98234.1"/>
    <property type="molecule type" value="Genomic_DNA"/>
</dbReference>
<gene>
    <name evidence="1" type="ORF">SAMN05443545_1099</name>
</gene>
<proteinExistence type="predicted"/>
<dbReference type="AlphaFoldDB" id="A0A1H3G6Y7"/>
<organism evidence="1 2">
    <name type="scientific">Aidingimonas halophila</name>
    <dbReference type="NCBI Taxonomy" id="574349"/>
    <lineage>
        <taxon>Bacteria</taxon>
        <taxon>Pseudomonadati</taxon>
        <taxon>Pseudomonadota</taxon>
        <taxon>Gammaproteobacteria</taxon>
        <taxon>Oceanospirillales</taxon>
        <taxon>Halomonadaceae</taxon>
        <taxon>Aidingimonas</taxon>
    </lineage>
</organism>
<dbReference type="RefSeq" id="WP_092571610.1">
    <property type="nucleotide sequence ID" value="NZ_BMXH01000007.1"/>
</dbReference>
<keyword evidence="2" id="KW-1185">Reference proteome</keyword>
<dbReference type="Pfam" id="PF05402">
    <property type="entry name" value="PqqD"/>
    <property type="match status" value="1"/>
</dbReference>
<dbReference type="Gene3D" id="1.10.10.1150">
    <property type="entry name" value="Coenzyme PQQ synthesis protein D (PqqD)"/>
    <property type="match status" value="1"/>
</dbReference>
<evidence type="ECO:0000313" key="2">
    <source>
        <dbReference type="Proteomes" id="UP000198500"/>
    </source>
</evidence>
<accession>A0A1H3G6Y7</accession>
<sequence length="96" mass="10894">MTVAAMISLDSRVVRQDEPLASQVDDDLVLFSPDKGMYYGTQAVGRRIWSLLAEETVVEELCDRLLQEFDVDRTTCRDEVVAFLDSLAAEQLIRVR</sequence>
<reference evidence="1 2" key="1">
    <citation type="submission" date="2016-10" db="EMBL/GenBank/DDBJ databases">
        <authorList>
            <person name="de Groot N.N."/>
        </authorList>
    </citation>
    <scope>NUCLEOTIDE SEQUENCE [LARGE SCALE GENOMIC DNA]</scope>
    <source>
        <strain evidence="1 2">DSM 19219</strain>
    </source>
</reference>
<evidence type="ECO:0000313" key="1">
    <source>
        <dbReference type="EMBL" id="SDX98234.1"/>
    </source>
</evidence>
<dbReference type="InterPro" id="IPR041881">
    <property type="entry name" value="PqqD_sf"/>
</dbReference>
<protein>
    <submittedName>
        <fullName evidence="1">Coenzyme PQQ synthesis protein D (PqqD)</fullName>
    </submittedName>
</protein>
<dbReference type="STRING" id="574349.SAMN05443545_1099"/>